<dbReference type="Gene3D" id="1.10.287.130">
    <property type="match status" value="1"/>
</dbReference>
<sequence length="558" mass="62734">MSVPLKDKVPILMVDDQPEGLMALEATLAPLGQQLVIAQSGREALRHLLHQDFAVVLLDVVMPDMDGFETAQLIRERERSRNTPILFLTALSRGEVPEFRAYAVGAVDYLLKPFEPDILRSKVNIFVDLFRKTEMVRRQAEALREAERREHERELAAAHQRLEVERSRWREELLRKEMETGRNQQRWLEAVLAALPTPLALLEPSTGHTLFANRAAQELADGCLIYREARQLHPEVSFMDAEGKALPHEALPTSRAARGERLNGVPVEWRQGEQHGAALAFSSRLPQMHGRPETVLLALLDVTALHVTEKNLQRAVHVRDDFLSLASHELRTPLTSLKVHIQGALRAAARRNEEALPMAQYVAKLETLDHNVSRLTELVDKLLDISRINAGRLDFELTEVDLAAVVREVVSRFSEEVSRAGCTLAVQAEHRVVGKWDRNRVEQVVTNLLTNALKYGAGAPVEVSVREEATHAVLEIRDQGIGIQEEDRRRIFERFERAVPHDNYSGFGLGLWIVQEIVTGLGGSVAVESSPGKGALFRVQLPWTREPQAGEWRRAAQA</sequence>
<dbReference type="FunFam" id="3.30.565.10:FF:000006">
    <property type="entry name" value="Sensor histidine kinase WalK"/>
    <property type="match status" value="1"/>
</dbReference>
<dbReference type="CDD" id="cd00082">
    <property type="entry name" value="HisKA"/>
    <property type="match status" value="1"/>
</dbReference>
<keyword evidence="5" id="KW-0418">Kinase</keyword>
<dbReference type="SUPFAM" id="SSF47384">
    <property type="entry name" value="Homodimeric domain of signal transducing histidine kinase"/>
    <property type="match status" value="1"/>
</dbReference>
<dbReference type="PRINTS" id="PR00344">
    <property type="entry name" value="BCTRLSENSOR"/>
</dbReference>
<keyword evidence="4" id="KW-0808">Transferase</keyword>
<dbReference type="SMART" id="SM00448">
    <property type="entry name" value="REC"/>
    <property type="match status" value="1"/>
</dbReference>
<dbReference type="PATRIC" id="fig|394096.3.peg.860"/>
<protein>
    <recommendedName>
        <fullName evidence="2">histidine kinase</fullName>
        <ecNumber evidence="2">2.7.13.3</ecNumber>
    </recommendedName>
</protein>
<dbReference type="InterPro" id="IPR001789">
    <property type="entry name" value="Sig_transdc_resp-reg_receiver"/>
</dbReference>
<dbReference type="RefSeq" id="WP_240486519.1">
    <property type="nucleotide sequence ID" value="NZ_JMCB01000002.1"/>
</dbReference>
<dbReference type="InterPro" id="IPR036097">
    <property type="entry name" value="HisK_dim/P_sf"/>
</dbReference>
<name>A0A085WTR8_9BACT</name>
<dbReference type="InterPro" id="IPR003661">
    <property type="entry name" value="HisK_dim/P_dom"/>
</dbReference>
<feature type="coiled-coil region" evidence="7">
    <location>
        <begin position="148"/>
        <end position="179"/>
    </location>
</feature>
<dbReference type="Gene3D" id="3.30.450.20">
    <property type="entry name" value="PAS domain"/>
    <property type="match status" value="1"/>
</dbReference>
<keyword evidence="3 6" id="KW-0597">Phosphoprotein</keyword>
<comment type="catalytic activity">
    <reaction evidence="1">
        <text>ATP + protein L-histidine = ADP + protein N-phospho-L-histidine.</text>
        <dbReference type="EC" id="2.7.13.3"/>
    </reaction>
</comment>
<proteinExistence type="predicted"/>
<dbReference type="PANTHER" id="PTHR43547">
    <property type="entry name" value="TWO-COMPONENT HISTIDINE KINASE"/>
    <property type="match status" value="1"/>
</dbReference>
<dbReference type="InterPro" id="IPR011006">
    <property type="entry name" value="CheY-like_superfamily"/>
</dbReference>
<evidence type="ECO:0000313" key="11">
    <source>
        <dbReference type="Proteomes" id="UP000028725"/>
    </source>
</evidence>
<feature type="domain" description="Histidine kinase" evidence="8">
    <location>
        <begin position="325"/>
        <end position="545"/>
    </location>
</feature>
<dbReference type="Proteomes" id="UP000028725">
    <property type="component" value="Unassembled WGS sequence"/>
</dbReference>
<dbReference type="PANTHER" id="PTHR43547:SF2">
    <property type="entry name" value="HYBRID SIGNAL TRANSDUCTION HISTIDINE KINASE C"/>
    <property type="match status" value="1"/>
</dbReference>
<evidence type="ECO:0000313" key="10">
    <source>
        <dbReference type="EMBL" id="KFE71081.1"/>
    </source>
</evidence>
<keyword evidence="7" id="KW-0175">Coiled coil</keyword>
<comment type="caution">
    <text evidence="10">The sequence shown here is derived from an EMBL/GenBank/DDBJ whole genome shotgun (WGS) entry which is preliminary data.</text>
</comment>
<dbReference type="InterPro" id="IPR004358">
    <property type="entry name" value="Sig_transdc_His_kin-like_C"/>
</dbReference>
<dbReference type="SUPFAM" id="SSF55874">
    <property type="entry name" value="ATPase domain of HSP90 chaperone/DNA topoisomerase II/histidine kinase"/>
    <property type="match status" value="1"/>
</dbReference>
<dbReference type="GO" id="GO:0000155">
    <property type="term" value="F:phosphorelay sensor kinase activity"/>
    <property type="evidence" value="ECO:0007669"/>
    <property type="project" value="InterPro"/>
</dbReference>
<dbReference type="PROSITE" id="PS50109">
    <property type="entry name" value="HIS_KIN"/>
    <property type="match status" value="1"/>
</dbReference>
<evidence type="ECO:0000256" key="5">
    <source>
        <dbReference type="ARBA" id="ARBA00022777"/>
    </source>
</evidence>
<feature type="modified residue" description="4-aspartylphosphate" evidence="6">
    <location>
        <position position="59"/>
    </location>
</feature>
<evidence type="ECO:0000256" key="2">
    <source>
        <dbReference type="ARBA" id="ARBA00012438"/>
    </source>
</evidence>
<keyword evidence="11" id="KW-1185">Reference proteome</keyword>
<dbReference type="EMBL" id="JMCB01000002">
    <property type="protein sequence ID" value="KFE71081.1"/>
    <property type="molecule type" value="Genomic_DNA"/>
</dbReference>
<gene>
    <name evidence="10" type="ORF">DB31_3211</name>
</gene>
<dbReference type="Gene3D" id="3.30.565.10">
    <property type="entry name" value="Histidine kinase-like ATPase, C-terminal domain"/>
    <property type="match status" value="1"/>
</dbReference>
<dbReference type="CDD" id="cd00075">
    <property type="entry name" value="HATPase"/>
    <property type="match status" value="1"/>
</dbReference>
<dbReference type="EC" id="2.7.13.3" evidence="2"/>
<evidence type="ECO:0000256" key="3">
    <source>
        <dbReference type="ARBA" id="ARBA00022553"/>
    </source>
</evidence>
<organism evidence="10 11">
    <name type="scientific">Hyalangium minutum</name>
    <dbReference type="NCBI Taxonomy" id="394096"/>
    <lineage>
        <taxon>Bacteria</taxon>
        <taxon>Pseudomonadati</taxon>
        <taxon>Myxococcota</taxon>
        <taxon>Myxococcia</taxon>
        <taxon>Myxococcales</taxon>
        <taxon>Cystobacterineae</taxon>
        <taxon>Archangiaceae</taxon>
        <taxon>Hyalangium</taxon>
    </lineage>
</organism>
<dbReference type="Pfam" id="PF02518">
    <property type="entry name" value="HATPase_c"/>
    <property type="match status" value="1"/>
</dbReference>
<dbReference type="SMART" id="SM00387">
    <property type="entry name" value="HATPase_c"/>
    <property type="match status" value="1"/>
</dbReference>
<evidence type="ECO:0000259" key="9">
    <source>
        <dbReference type="PROSITE" id="PS50110"/>
    </source>
</evidence>
<dbReference type="InterPro" id="IPR003594">
    <property type="entry name" value="HATPase_dom"/>
</dbReference>
<evidence type="ECO:0000256" key="6">
    <source>
        <dbReference type="PROSITE-ProRule" id="PRU00169"/>
    </source>
</evidence>
<dbReference type="SUPFAM" id="SSF52172">
    <property type="entry name" value="CheY-like"/>
    <property type="match status" value="1"/>
</dbReference>
<dbReference type="AlphaFoldDB" id="A0A085WTR8"/>
<dbReference type="STRING" id="394096.DB31_3211"/>
<dbReference type="Pfam" id="PF00512">
    <property type="entry name" value="HisKA"/>
    <property type="match status" value="1"/>
</dbReference>
<reference evidence="10 11" key="1">
    <citation type="submission" date="2014-04" db="EMBL/GenBank/DDBJ databases">
        <title>Genome assembly of Hyalangium minutum DSM 14724.</title>
        <authorList>
            <person name="Sharma G."/>
            <person name="Subramanian S."/>
        </authorList>
    </citation>
    <scope>NUCLEOTIDE SEQUENCE [LARGE SCALE GENOMIC DNA]</scope>
    <source>
        <strain evidence="10 11">DSM 14724</strain>
    </source>
</reference>
<dbReference type="SMART" id="SM00388">
    <property type="entry name" value="HisKA"/>
    <property type="match status" value="1"/>
</dbReference>
<feature type="domain" description="Response regulatory" evidence="9">
    <location>
        <begin position="10"/>
        <end position="127"/>
    </location>
</feature>
<dbReference type="InterPro" id="IPR005467">
    <property type="entry name" value="His_kinase_dom"/>
</dbReference>
<evidence type="ECO:0000256" key="1">
    <source>
        <dbReference type="ARBA" id="ARBA00000085"/>
    </source>
</evidence>
<evidence type="ECO:0000256" key="7">
    <source>
        <dbReference type="SAM" id="Coils"/>
    </source>
</evidence>
<dbReference type="Gene3D" id="3.40.50.2300">
    <property type="match status" value="1"/>
</dbReference>
<accession>A0A085WTR8</accession>
<evidence type="ECO:0000259" key="8">
    <source>
        <dbReference type="PROSITE" id="PS50109"/>
    </source>
</evidence>
<dbReference type="PROSITE" id="PS50110">
    <property type="entry name" value="RESPONSE_REGULATORY"/>
    <property type="match status" value="1"/>
</dbReference>
<evidence type="ECO:0000256" key="4">
    <source>
        <dbReference type="ARBA" id="ARBA00022679"/>
    </source>
</evidence>
<dbReference type="InterPro" id="IPR036890">
    <property type="entry name" value="HATPase_C_sf"/>
</dbReference>
<dbReference type="Pfam" id="PF00072">
    <property type="entry name" value="Response_reg"/>
    <property type="match status" value="1"/>
</dbReference>